<evidence type="ECO:0000313" key="1">
    <source>
        <dbReference type="EMBL" id="GBP41374.1"/>
    </source>
</evidence>
<dbReference type="AlphaFoldDB" id="A0A4C1VU57"/>
<evidence type="ECO:0000313" key="2">
    <source>
        <dbReference type="Proteomes" id="UP000299102"/>
    </source>
</evidence>
<proteinExistence type="predicted"/>
<organism evidence="1 2">
    <name type="scientific">Eumeta variegata</name>
    <name type="common">Bagworm moth</name>
    <name type="synonym">Eumeta japonica</name>
    <dbReference type="NCBI Taxonomy" id="151549"/>
    <lineage>
        <taxon>Eukaryota</taxon>
        <taxon>Metazoa</taxon>
        <taxon>Ecdysozoa</taxon>
        <taxon>Arthropoda</taxon>
        <taxon>Hexapoda</taxon>
        <taxon>Insecta</taxon>
        <taxon>Pterygota</taxon>
        <taxon>Neoptera</taxon>
        <taxon>Endopterygota</taxon>
        <taxon>Lepidoptera</taxon>
        <taxon>Glossata</taxon>
        <taxon>Ditrysia</taxon>
        <taxon>Tineoidea</taxon>
        <taxon>Psychidae</taxon>
        <taxon>Oiketicinae</taxon>
        <taxon>Eumeta</taxon>
    </lineage>
</organism>
<protein>
    <submittedName>
        <fullName evidence="1">Uncharacterized protein</fullName>
    </submittedName>
</protein>
<comment type="caution">
    <text evidence="1">The sequence shown here is derived from an EMBL/GenBank/DDBJ whole genome shotgun (WGS) entry which is preliminary data.</text>
</comment>
<keyword evidence="2" id="KW-1185">Reference proteome</keyword>
<name>A0A4C1VU57_EUMVA</name>
<accession>A0A4C1VU57</accession>
<dbReference type="EMBL" id="BGZK01000398">
    <property type="protein sequence ID" value="GBP41374.1"/>
    <property type="molecule type" value="Genomic_DNA"/>
</dbReference>
<dbReference type="Proteomes" id="UP000299102">
    <property type="component" value="Unassembled WGS sequence"/>
</dbReference>
<reference evidence="1 2" key="1">
    <citation type="journal article" date="2019" name="Commun. Biol.">
        <title>The bagworm genome reveals a unique fibroin gene that provides high tensile strength.</title>
        <authorList>
            <person name="Kono N."/>
            <person name="Nakamura H."/>
            <person name="Ohtoshi R."/>
            <person name="Tomita M."/>
            <person name="Numata K."/>
            <person name="Arakawa K."/>
        </authorList>
    </citation>
    <scope>NUCLEOTIDE SEQUENCE [LARGE SCALE GENOMIC DNA]</scope>
</reference>
<gene>
    <name evidence="1" type="ORF">EVAR_84718_1</name>
</gene>
<sequence>MELHVPAGRGAEQSLGLLQVLTADPGYLYVGNAEQPNILAYIRPRSRVKQHANVLFEWKSIADTSGRNNWTFNSEPTLGRYPR</sequence>